<feature type="compositionally biased region" description="Polar residues" evidence="20">
    <location>
        <begin position="489"/>
        <end position="506"/>
    </location>
</feature>
<dbReference type="KEGG" id="mbr:MONBRDRAFT_26465"/>
<dbReference type="InterPro" id="IPR018083">
    <property type="entry name" value="Sterol_reductase_CS"/>
</dbReference>
<keyword evidence="12" id="KW-0756">Sterol biosynthesis</keyword>
<keyword evidence="15" id="KW-1207">Sterol metabolism</keyword>
<dbReference type="GO" id="GO:0006695">
    <property type="term" value="P:cholesterol biosynthetic process"/>
    <property type="evidence" value="ECO:0000318"/>
    <property type="project" value="GO_Central"/>
</dbReference>
<evidence type="ECO:0000256" key="12">
    <source>
        <dbReference type="ARBA" id="ARBA00023011"/>
    </source>
</evidence>
<evidence type="ECO:0000256" key="9">
    <source>
        <dbReference type="ARBA" id="ARBA00022955"/>
    </source>
</evidence>
<feature type="transmembrane region" description="Helical" evidence="21">
    <location>
        <begin position="245"/>
        <end position="264"/>
    </location>
</feature>
<evidence type="ECO:0000256" key="21">
    <source>
        <dbReference type="SAM" id="Phobius"/>
    </source>
</evidence>
<evidence type="ECO:0000256" key="5">
    <source>
        <dbReference type="ARBA" id="ARBA00022692"/>
    </source>
</evidence>
<dbReference type="GO" id="GO:0047598">
    <property type="term" value="F:7-dehydrocholesterol reductase activity"/>
    <property type="evidence" value="ECO:0000318"/>
    <property type="project" value="GO_Central"/>
</dbReference>
<dbReference type="GeneID" id="5892043"/>
<keyword evidence="10 21" id="KW-1133">Transmembrane helix</keyword>
<dbReference type="PROSITE" id="PS01018">
    <property type="entry name" value="STEROL_REDUCT_2"/>
    <property type="match status" value="1"/>
</dbReference>
<dbReference type="GO" id="GO:0005789">
    <property type="term" value="C:endoplasmic reticulum membrane"/>
    <property type="evidence" value="ECO:0000318"/>
    <property type="project" value="GO_Central"/>
</dbReference>
<keyword evidence="4" id="KW-0153">Cholesterol metabolism</keyword>
<comment type="subcellular location">
    <subcellularLocation>
        <location evidence="1">Endoplasmic reticulum membrane</location>
        <topology evidence="1">Multi-pass membrane protein</topology>
    </subcellularLocation>
</comment>
<evidence type="ECO:0000256" key="2">
    <source>
        <dbReference type="ARBA" id="ARBA00005402"/>
    </source>
</evidence>
<keyword evidence="7" id="KW-0256">Endoplasmic reticulum</keyword>
<comment type="similarity">
    <text evidence="2">Belongs to the ERG4/ERG24 family.</text>
</comment>
<dbReference type="RefSeq" id="XP_001746961.1">
    <property type="nucleotide sequence ID" value="XM_001746909.1"/>
</dbReference>
<dbReference type="eggNOG" id="KOG1435">
    <property type="taxonomic scope" value="Eukaryota"/>
</dbReference>
<evidence type="ECO:0000256" key="20">
    <source>
        <dbReference type="SAM" id="MobiDB-lite"/>
    </source>
</evidence>
<feature type="region of interest" description="Disordered" evidence="20">
    <location>
        <begin position="487"/>
        <end position="506"/>
    </location>
</feature>
<evidence type="ECO:0000256" key="15">
    <source>
        <dbReference type="ARBA" id="ARBA00023166"/>
    </source>
</evidence>
<gene>
    <name evidence="22" type="ORF">MONBRDRAFT_26465</name>
</gene>
<dbReference type="EC" id="1.3.1.21" evidence="17"/>
<evidence type="ECO:0000256" key="6">
    <source>
        <dbReference type="ARBA" id="ARBA00022778"/>
    </source>
</evidence>
<dbReference type="AlphaFoldDB" id="A9V2F9"/>
<feature type="transmembrane region" description="Helical" evidence="21">
    <location>
        <begin position="118"/>
        <end position="135"/>
    </location>
</feature>
<protein>
    <recommendedName>
        <fullName evidence="18">7-dehydrocholesterol reductase</fullName>
        <ecNumber evidence="17">1.3.1.21</ecNumber>
    </recommendedName>
    <alternativeName>
        <fullName evidence="19">Sterol Delta(7)-reductase</fullName>
    </alternativeName>
</protein>
<accession>A9V2F9</accession>
<keyword evidence="16" id="KW-0753">Steroid metabolism</keyword>
<keyword evidence="14 21" id="KW-0472">Membrane</keyword>
<reference evidence="22 23" key="1">
    <citation type="journal article" date="2008" name="Nature">
        <title>The genome of the choanoflagellate Monosiga brevicollis and the origin of metazoans.</title>
        <authorList>
            <consortium name="JGI Sequencing"/>
            <person name="King N."/>
            <person name="Westbrook M.J."/>
            <person name="Young S.L."/>
            <person name="Kuo A."/>
            <person name="Abedin M."/>
            <person name="Chapman J."/>
            <person name="Fairclough S."/>
            <person name="Hellsten U."/>
            <person name="Isogai Y."/>
            <person name="Letunic I."/>
            <person name="Marr M."/>
            <person name="Pincus D."/>
            <person name="Putnam N."/>
            <person name="Rokas A."/>
            <person name="Wright K.J."/>
            <person name="Zuzow R."/>
            <person name="Dirks W."/>
            <person name="Good M."/>
            <person name="Goodstein D."/>
            <person name="Lemons D."/>
            <person name="Li W."/>
            <person name="Lyons J.B."/>
            <person name="Morris A."/>
            <person name="Nichols S."/>
            <person name="Richter D.J."/>
            <person name="Salamov A."/>
            <person name="Bork P."/>
            <person name="Lim W.A."/>
            <person name="Manning G."/>
            <person name="Miller W.T."/>
            <person name="McGinnis W."/>
            <person name="Shapiro H."/>
            <person name="Tjian R."/>
            <person name="Grigoriev I.V."/>
            <person name="Rokhsar D."/>
        </authorList>
    </citation>
    <scope>NUCLEOTIDE SEQUENCE [LARGE SCALE GENOMIC DNA]</scope>
    <source>
        <strain evidence="23">MX1 / ATCC 50154</strain>
    </source>
</reference>
<organism evidence="22 23">
    <name type="scientific">Monosiga brevicollis</name>
    <name type="common">Choanoflagellate</name>
    <dbReference type="NCBI Taxonomy" id="81824"/>
    <lineage>
        <taxon>Eukaryota</taxon>
        <taxon>Choanoflagellata</taxon>
        <taxon>Craspedida</taxon>
        <taxon>Salpingoecidae</taxon>
        <taxon>Monosiga</taxon>
    </lineage>
</organism>
<evidence type="ECO:0000256" key="18">
    <source>
        <dbReference type="ARBA" id="ARBA00039984"/>
    </source>
</evidence>
<keyword evidence="6" id="KW-0152">Cholesterol biosynthesis</keyword>
<evidence type="ECO:0000313" key="22">
    <source>
        <dbReference type="EMBL" id="EDQ88368.1"/>
    </source>
</evidence>
<evidence type="ECO:0000256" key="3">
    <source>
        <dbReference type="ARBA" id="ARBA00022516"/>
    </source>
</evidence>
<feature type="transmembrane region" description="Helical" evidence="21">
    <location>
        <begin position="21"/>
        <end position="39"/>
    </location>
</feature>
<feature type="transmembrane region" description="Helical" evidence="21">
    <location>
        <begin position="284"/>
        <end position="303"/>
    </location>
</feature>
<proteinExistence type="inferred from homology"/>
<dbReference type="PANTHER" id="PTHR21257:SF38">
    <property type="entry name" value="7-DEHYDROCHOLESTEROL REDUCTASE"/>
    <property type="match status" value="1"/>
</dbReference>
<keyword evidence="5 21" id="KW-0812">Transmembrane</keyword>
<evidence type="ECO:0000256" key="16">
    <source>
        <dbReference type="ARBA" id="ARBA00023221"/>
    </source>
</evidence>
<keyword evidence="8" id="KW-0521">NADP</keyword>
<keyword evidence="13" id="KW-0443">Lipid metabolism</keyword>
<dbReference type="InterPro" id="IPR001171">
    <property type="entry name" value="ERG24_DHCR-like"/>
</dbReference>
<evidence type="ECO:0000256" key="10">
    <source>
        <dbReference type="ARBA" id="ARBA00022989"/>
    </source>
</evidence>
<feature type="transmembrane region" description="Helical" evidence="21">
    <location>
        <begin position="220"/>
        <end position="239"/>
    </location>
</feature>
<feature type="transmembrane region" description="Helical" evidence="21">
    <location>
        <begin position="384"/>
        <end position="405"/>
    </location>
</feature>
<dbReference type="Gene3D" id="1.20.120.1630">
    <property type="match status" value="1"/>
</dbReference>
<evidence type="ECO:0000256" key="1">
    <source>
        <dbReference type="ARBA" id="ARBA00004477"/>
    </source>
</evidence>
<sequence length="530" mass="60398">MAPTKPDTRPSFWNLADLRSATLPLLLMIWSMGSMPLLLEAVEHRRGNLLAAFQALMTNPHVRARQFTVEIWAVGAIAAFGLSQVIGMIIFDRLARCKPYFGPALPDGSNKRARHPKLGPFQSCFTWAVVVAGYFCYMANVEPGDVLFVDVYPDLIRASTVIGFSVALFLYARACIWPTCPVAKAPKLTLGGIIEQFYSGLELYPSFDGRNLQIKNWTNCRWGMTLWLIFASLFALDNFKRNDGMTWGMLAHTTVMHAYLFKFFWWEHGYYHTLDIMHDRVGYYLAYGCISFLPLVYLTPSYAMASKLGETSTPFVAYLSIVCGIASMVINYGIDLQKTQFKNDGTISWLGFGRRPASFISDGKRRLLVDGFWTARKINYTFELLLTFFWTLPAGITSWVPWYYLMYLTVLLTHRIYRDEARCASKYGELWTRYKERVPGVLIPTQFTMTTLAPKIAHTVHHGAQEVVQKVEEKTHKASGRAHRLFSSDEFTGQPGPNDQVLSRTRNVSHYPDGDWQITERVIYRLQSAS</sequence>
<feature type="transmembrane region" description="Helical" evidence="21">
    <location>
        <begin position="155"/>
        <end position="172"/>
    </location>
</feature>
<feature type="transmembrane region" description="Helical" evidence="21">
    <location>
        <begin position="315"/>
        <end position="334"/>
    </location>
</feature>
<dbReference type="InParanoid" id="A9V2F9"/>
<evidence type="ECO:0000256" key="4">
    <source>
        <dbReference type="ARBA" id="ARBA00022548"/>
    </source>
</evidence>
<evidence type="ECO:0000313" key="23">
    <source>
        <dbReference type="Proteomes" id="UP000001357"/>
    </source>
</evidence>
<dbReference type="EMBL" id="CH991555">
    <property type="protein sequence ID" value="EDQ88368.1"/>
    <property type="molecule type" value="Genomic_DNA"/>
</dbReference>
<name>A9V2F9_MONBE</name>
<dbReference type="STRING" id="81824.A9V2F9"/>
<evidence type="ECO:0000256" key="13">
    <source>
        <dbReference type="ARBA" id="ARBA00023098"/>
    </source>
</evidence>
<keyword evidence="3" id="KW-0444">Lipid biosynthesis</keyword>
<feature type="transmembrane region" description="Helical" evidence="21">
    <location>
        <begin position="71"/>
        <end position="91"/>
    </location>
</feature>
<evidence type="ECO:0000256" key="19">
    <source>
        <dbReference type="ARBA" id="ARBA00042688"/>
    </source>
</evidence>
<evidence type="ECO:0000256" key="11">
    <source>
        <dbReference type="ARBA" id="ARBA00023002"/>
    </source>
</evidence>
<dbReference type="Pfam" id="PF01222">
    <property type="entry name" value="ERG4_ERG24"/>
    <property type="match status" value="1"/>
</dbReference>
<keyword evidence="23" id="KW-1185">Reference proteome</keyword>
<evidence type="ECO:0000256" key="17">
    <source>
        <dbReference type="ARBA" id="ARBA00038851"/>
    </source>
</evidence>
<evidence type="ECO:0000256" key="8">
    <source>
        <dbReference type="ARBA" id="ARBA00022857"/>
    </source>
</evidence>
<evidence type="ECO:0000256" key="14">
    <source>
        <dbReference type="ARBA" id="ARBA00023136"/>
    </source>
</evidence>
<dbReference type="PANTHER" id="PTHR21257">
    <property type="entry name" value="DELTA(14)-STEROL REDUCTASE"/>
    <property type="match status" value="1"/>
</dbReference>
<keyword evidence="11" id="KW-0560">Oxidoreductase</keyword>
<evidence type="ECO:0000256" key="7">
    <source>
        <dbReference type="ARBA" id="ARBA00022824"/>
    </source>
</evidence>
<dbReference type="Proteomes" id="UP000001357">
    <property type="component" value="Unassembled WGS sequence"/>
</dbReference>
<keyword evidence="9" id="KW-0752">Steroid biosynthesis</keyword>